<proteinExistence type="predicted"/>
<evidence type="ECO:0000256" key="1">
    <source>
        <dbReference type="SAM" id="Phobius"/>
    </source>
</evidence>
<comment type="caution">
    <text evidence="3">The sequence shown here is derived from an EMBL/GenBank/DDBJ whole genome shotgun (WGS) entry which is preliminary data.</text>
</comment>
<keyword evidence="1" id="KW-0812">Transmembrane</keyword>
<evidence type="ECO:0000313" key="3">
    <source>
        <dbReference type="EMBL" id="KYH25327.1"/>
    </source>
</evidence>
<keyword evidence="4" id="KW-1185">Reference proteome</keyword>
<gene>
    <name evidence="3" type="primary">arnE</name>
    <name evidence="3" type="ORF">HAPAU_19970</name>
</gene>
<dbReference type="InterPro" id="IPR037185">
    <property type="entry name" value="EmrE-like"/>
</dbReference>
<dbReference type="RefSeq" id="WP_066382060.1">
    <property type="nucleotide sequence ID" value="NZ_LTAZ01000005.1"/>
</dbReference>
<dbReference type="AlphaFoldDB" id="A0A151AD91"/>
<dbReference type="EMBL" id="LTAZ01000005">
    <property type="protein sequence ID" value="KYH25327.1"/>
    <property type="molecule type" value="Genomic_DNA"/>
</dbReference>
<dbReference type="GO" id="GO:0016020">
    <property type="term" value="C:membrane"/>
    <property type="evidence" value="ECO:0007669"/>
    <property type="project" value="InterPro"/>
</dbReference>
<keyword evidence="1" id="KW-1133">Transmembrane helix</keyword>
<feature type="transmembrane region" description="Helical" evidence="1">
    <location>
        <begin position="65"/>
        <end position="85"/>
    </location>
</feature>
<sequence>MNYLLWALVALLAYTFVAPLMSIATTEVPSDVAVIVSNSMLVVAAGAVVAFSNEPVREYLTHPDAPYMYAAGICLAVGILAYYRALSMGPVSVVVPVFGMFIVTSSLVGFVTLDEPITARKVAGIGFAVLAVYFTAVE</sequence>
<feature type="transmembrane region" description="Helical" evidence="1">
    <location>
        <begin position="118"/>
        <end position="136"/>
    </location>
</feature>
<dbReference type="InterPro" id="IPR000620">
    <property type="entry name" value="EamA_dom"/>
</dbReference>
<dbReference type="Gene3D" id="1.10.3730.20">
    <property type="match status" value="1"/>
</dbReference>
<keyword evidence="1" id="KW-0472">Membrane</keyword>
<protein>
    <submittedName>
        <fullName evidence="3">4-amino-4-deoxy-L-arabinose-phosphoundecaprenol flippase subunit ArnE</fullName>
    </submittedName>
</protein>
<evidence type="ECO:0000313" key="4">
    <source>
        <dbReference type="Proteomes" id="UP000075321"/>
    </source>
</evidence>
<name>A0A151AD91_9EURY</name>
<feature type="transmembrane region" description="Helical" evidence="1">
    <location>
        <begin position="91"/>
        <end position="111"/>
    </location>
</feature>
<evidence type="ECO:0000259" key="2">
    <source>
        <dbReference type="Pfam" id="PF00892"/>
    </source>
</evidence>
<dbReference type="Proteomes" id="UP000075321">
    <property type="component" value="Unassembled WGS sequence"/>
</dbReference>
<dbReference type="SUPFAM" id="SSF103481">
    <property type="entry name" value="Multidrug resistance efflux transporter EmrE"/>
    <property type="match status" value="1"/>
</dbReference>
<dbReference type="PATRIC" id="fig|1008153.3.peg.2030"/>
<organism evidence="3 4">
    <name type="scientific">Halalkalicoccus paucihalophilus</name>
    <dbReference type="NCBI Taxonomy" id="1008153"/>
    <lineage>
        <taxon>Archaea</taxon>
        <taxon>Methanobacteriati</taxon>
        <taxon>Methanobacteriota</taxon>
        <taxon>Stenosarchaea group</taxon>
        <taxon>Halobacteria</taxon>
        <taxon>Halobacteriales</taxon>
        <taxon>Halococcaceae</taxon>
        <taxon>Halalkalicoccus</taxon>
    </lineage>
</organism>
<reference evidence="3 4" key="1">
    <citation type="submission" date="2016-02" db="EMBL/GenBank/DDBJ databases">
        <title>Genome sequence of Halalkalicoccus paucihalophilus DSM 24557.</title>
        <authorList>
            <person name="Poehlein A."/>
            <person name="Daniel R."/>
        </authorList>
    </citation>
    <scope>NUCLEOTIDE SEQUENCE [LARGE SCALE GENOMIC DNA]</scope>
    <source>
        <strain evidence="3 4">DSM 24557</strain>
    </source>
</reference>
<accession>A0A151AD91</accession>
<dbReference type="OrthoDB" id="156473at2157"/>
<dbReference type="Pfam" id="PF00892">
    <property type="entry name" value="EamA"/>
    <property type="match status" value="1"/>
</dbReference>
<feature type="domain" description="EamA" evidence="2">
    <location>
        <begin position="3"/>
        <end position="135"/>
    </location>
</feature>
<feature type="transmembrane region" description="Helical" evidence="1">
    <location>
        <begin position="32"/>
        <end position="53"/>
    </location>
</feature>